<dbReference type="PANTHER" id="PTHR33231:SF3">
    <property type="entry name" value="RIBOSOME-ASSOCIATED INHIBITOR A"/>
    <property type="match status" value="1"/>
</dbReference>
<gene>
    <name evidence="5" type="primary">raiA</name>
    <name evidence="5" type="ORF">FCL42_09005</name>
</gene>
<organism evidence="5 6">
    <name type="scientific">Ferrimonas aestuarii</name>
    <dbReference type="NCBI Taxonomy" id="2569539"/>
    <lineage>
        <taxon>Bacteria</taxon>
        <taxon>Pseudomonadati</taxon>
        <taxon>Pseudomonadota</taxon>
        <taxon>Gammaproteobacteria</taxon>
        <taxon>Alteromonadales</taxon>
        <taxon>Ferrimonadaceae</taxon>
        <taxon>Ferrimonas</taxon>
    </lineage>
</organism>
<dbReference type="CDD" id="cd00552">
    <property type="entry name" value="RaiA"/>
    <property type="match status" value="1"/>
</dbReference>
<dbReference type="Gene3D" id="3.30.160.100">
    <property type="entry name" value="Ribosome hibernation promotion factor-like"/>
    <property type="match status" value="1"/>
</dbReference>
<evidence type="ECO:0000313" key="5">
    <source>
        <dbReference type="EMBL" id="TKB55325.1"/>
    </source>
</evidence>
<evidence type="ECO:0000256" key="2">
    <source>
        <dbReference type="ARBA" id="ARBA00023016"/>
    </source>
</evidence>
<dbReference type="Proteomes" id="UP000305675">
    <property type="component" value="Unassembled WGS sequence"/>
</dbReference>
<reference evidence="5 6" key="1">
    <citation type="submission" date="2019-04" db="EMBL/GenBank/DDBJ databases">
        <authorList>
            <person name="Hwang J.C."/>
        </authorList>
    </citation>
    <scope>NUCLEOTIDE SEQUENCE [LARGE SCALE GENOMIC DNA]</scope>
    <source>
        <strain evidence="5 6">IMCC35002</strain>
    </source>
</reference>
<dbReference type="InterPro" id="IPR003489">
    <property type="entry name" value="RHF/RaiA"/>
</dbReference>
<protein>
    <submittedName>
        <fullName evidence="5">Ribosome-associated translation inhibitor RaiA</fullName>
    </submittedName>
</protein>
<evidence type="ECO:0000256" key="1">
    <source>
        <dbReference type="ARBA" id="ARBA00022845"/>
    </source>
</evidence>
<name>A0A4U1BSS3_9GAMM</name>
<dbReference type="Pfam" id="PF02482">
    <property type="entry name" value="Ribosomal_S30AE"/>
    <property type="match status" value="1"/>
</dbReference>
<evidence type="ECO:0000313" key="6">
    <source>
        <dbReference type="Proteomes" id="UP000305675"/>
    </source>
</evidence>
<comment type="similarity">
    <text evidence="3">Belongs to the HPF/YfiA ribosome-associated protein family. YfiA subfamily.</text>
</comment>
<dbReference type="SUPFAM" id="SSF69754">
    <property type="entry name" value="Ribosome binding protein Y (YfiA homologue)"/>
    <property type="match status" value="1"/>
</dbReference>
<keyword evidence="1" id="KW-0810">Translation regulation</keyword>
<keyword evidence="2" id="KW-0346">Stress response</keyword>
<dbReference type="InterPro" id="IPR050574">
    <property type="entry name" value="HPF/YfiA_ribosome-assoc"/>
</dbReference>
<feature type="compositionally biased region" description="Acidic residues" evidence="4">
    <location>
        <begin position="106"/>
        <end position="117"/>
    </location>
</feature>
<dbReference type="NCBIfam" id="TIGR00741">
    <property type="entry name" value="yfiA"/>
    <property type="match status" value="1"/>
</dbReference>
<feature type="region of interest" description="Disordered" evidence="4">
    <location>
        <begin position="87"/>
        <end position="117"/>
    </location>
</feature>
<dbReference type="GO" id="GO:0045900">
    <property type="term" value="P:negative regulation of translational elongation"/>
    <property type="evidence" value="ECO:0007669"/>
    <property type="project" value="TreeGrafter"/>
</dbReference>
<evidence type="ECO:0000256" key="4">
    <source>
        <dbReference type="SAM" id="MobiDB-lite"/>
    </source>
</evidence>
<keyword evidence="6" id="KW-1185">Reference proteome</keyword>
<dbReference type="RefSeq" id="WP_136863082.1">
    <property type="nucleotide sequence ID" value="NZ_SWCJ01000005.1"/>
</dbReference>
<evidence type="ECO:0000256" key="3">
    <source>
        <dbReference type="ARBA" id="ARBA00038431"/>
    </source>
</evidence>
<sequence length="117" mass="13277">MRIEITSKHLSVTTPIRERIESRFEKLSGYEVDLIRPHVIITQEGKEFQIEASMGVPNGKLFAKASHEDLYSAINKMGKQLERQLNKYSHKGEARRHAKPVAMEIGTDDAEDEEVAA</sequence>
<dbReference type="EMBL" id="SWCJ01000005">
    <property type="protein sequence ID" value="TKB55325.1"/>
    <property type="molecule type" value="Genomic_DNA"/>
</dbReference>
<dbReference type="PANTHER" id="PTHR33231">
    <property type="entry name" value="30S RIBOSOMAL PROTEIN"/>
    <property type="match status" value="1"/>
</dbReference>
<dbReference type="InterPro" id="IPR036567">
    <property type="entry name" value="RHF-like"/>
</dbReference>
<dbReference type="GO" id="GO:0043024">
    <property type="term" value="F:ribosomal small subunit binding"/>
    <property type="evidence" value="ECO:0007669"/>
    <property type="project" value="TreeGrafter"/>
</dbReference>
<comment type="caution">
    <text evidence="5">The sequence shown here is derived from an EMBL/GenBank/DDBJ whole genome shotgun (WGS) entry which is preliminary data.</text>
</comment>
<accession>A0A4U1BSS3</accession>
<dbReference type="AlphaFoldDB" id="A0A4U1BSS3"/>
<dbReference type="OrthoDB" id="9795980at2"/>
<dbReference type="GO" id="GO:0022627">
    <property type="term" value="C:cytosolic small ribosomal subunit"/>
    <property type="evidence" value="ECO:0007669"/>
    <property type="project" value="TreeGrafter"/>
</dbReference>
<proteinExistence type="inferred from homology"/>